<protein>
    <submittedName>
        <fullName evidence="6">MBL fold metallo-hydrolase</fullName>
    </submittedName>
</protein>
<keyword evidence="4" id="KW-0862">Zinc</keyword>
<organism evidence="6 7">
    <name type="scientific">Oceaniferula flava</name>
    <dbReference type="NCBI Taxonomy" id="2800421"/>
    <lineage>
        <taxon>Bacteria</taxon>
        <taxon>Pseudomonadati</taxon>
        <taxon>Verrucomicrobiota</taxon>
        <taxon>Verrucomicrobiia</taxon>
        <taxon>Verrucomicrobiales</taxon>
        <taxon>Verrucomicrobiaceae</taxon>
        <taxon>Oceaniferula</taxon>
    </lineage>
</organism>
<dbReference type="CDD" id="cd06262">
    <property type="entry name" value="metallo-hydrolase-like_MBL-fold"/>
    <property type="match status" value="1"/>
</dbReference>
<dbReference type="PANTHER" id="PTHR46233">
    <property type="entry name" value="HYDROXYACYLGLUTATHIONE HYDROLASE GLOC"/>
    <property type="match status" value="1"/>
</dbReference>
<name>A0AAE2SCC1_9BACT</name>
<dbReference type="EMBL" id="JAENIG010000002">
    <property type="protein sequence ID" value="MBK1854319.1"/>
    <property type="molecule type" value="Genomic_DNA"/>
</dbReference>
<dbReference type="InterPro" id="IPR036866">
    <property type="entry name" value="RibonucZ/Hydroxyglut_hydro"/>
</dbReference>
<dbReference type="RefSeq" id="WP_309488924.1">
    <property type="nucleotide sequence ID" value="NZ_JAENIG010000002.1"/>
</dbReference>
<dbReference type="Proteomes" id="UP000634206">
    <property type="component" value="Unassembled WGS sequence"/>
</dbReference>
<feature type="domain" description="Metallo-beta-lactamase" evidence="5">
    <location>
        <begin position="25"/>
        <end position="203"/>
    </location>
</feature>
<dbReference type="InterPro" id="IPR001279">
    <property type="entry name" value="Metallo-B-lactamas"/>
</dbReference>
<dbReference type="PANTHER" id="PTHR46233:SF3">
    <property type="entry name" value="HYDROXYACYLGLUTATHIONE HYDROLASE GLOC"/>
    <property type="match status" value="1"/>
</dbReference>
<dbReference type="SMART" id="SM00849">
    <property type="entry name" value="Lactamase_B"/>
    <property type="match status" value="1"/>
</dbReference>
<evidence type="ECO:0000256" key="4">
    <source>
        <dbReference type="ARBA" id="ARBA00022833"/>
    </source>
</evidence>
<keyword evidence="7" id="KW-1185">Reference proteome</keyword>
<dbReference type="AlphaFoldDB" id="A0AAE2SCC1"/>
<dbReference type="GO" id="GO:0016787">
    <property type="term" value="F:hydrolase activity"/>
    <property type="evidence" value="ECO:0007669"/>
    <property type="project" value="UniProtKB-KW"/>
</dbReference>
<dbReference type="Pfam" id="PF00753">
    <property type="entry name" value="Lactamase_B"/>
    <property type="match status" value="1"/>
</dbReference>
<gene>
    <name evidence="6" type="ORF">JIN83_05085</name>
</gene>
<evidence type="ECO:0000313" key="6">
    <source>
        <dbReference type="EMBL" id="MBK1854319.1"/>
    </source>
</evidence>
<evidence type="ECO:0000256" key="1">
    <source>
        <dbReference type="ARBA" id="ARBA00001947"/>
    </source>
</evidence>
<dbReference type="GO" id="GO:0046872">
    <property type="term" value="F:metal ion binding"/>
    <property type="evidence" value="ECO:0007669"/>
    <property type="project" value="UniProtKB-KW"/>
</dbReference>
<evidence type="ECO:0000313" key="7">
    <source>
        <dbReference type="Proteomes" id="UP000634206"/>
    </source>
</evidence>
<proteinExistence type="predicted"/>
<dbReference type="SUPFAM" id="SSF56281">
    <property type="entry name" value="Metallo-hydrolase/oxidoreductase"/>
    <property type="match status" value="1"/>
</dbReference>
<sequence length="219" mass="24307">MTRRAILRMLPPHMKIRKYIGGMVMTNGYLLGEGEHSVLIDAPSGVTDWLEQEGELPGELLLTHQHYDHVEDVARLAAKGVKIRAFAEYSKDLTLENFREQWGMPIEVAPYRIDDVLVDSRELTSGGMTFRIEHVPGHSPDSIVFITGENDDSGPALAFVGDTLFADSIGRPDLPGGDQKLLLTGIREKLLTLPEDTRIFPGHGFETSIGRERSGNPFL</sequence>
<comment type="caution">
    <text evidence="6">The sequence shown here is derived from an EMBL/GenBank/DDBJ whole genome shotgun (WGS) entry which is preliminary data.</text>
</comment>
<evidence type="ECO:0000256" key="2">
    <source>
        <dbReference type="ARBA" id="ARBA00022723"/>
    </source>
</evidence>
<reference evidence="6" key="1">
    <citation type="submission" date="2021-01" db="EMBL/GenBank/DDBJ databases">
        <title>Modified the classification status of verrucomicrobia.</title>
        <authorList>
            <person name="Feng X."/>
        </authorList>
    </citation>
    <scope>NUCLEOTIDE SEQUENCE</scope>
    <source>
        <strain evidence="6">5K15</strain>
    </source>
</reference>
<dbReference type="Gene3D" id="3.60.15.10">
    <property type="entry name" value="Ribonuclease Z/Hydroxyacylglutathione hydrolase-like"/>
    <property type="match status" value="1"/>
</dbReference>
<keyword evidence="3" id="KW-0378">Hydrolase</keyword>
<accession>A0AAE2SCC1</accession>
<dbReference type="InterPro" id="IPR051453">
    <property type="entry name" value="MBL_Glyoxalase_II"/>
</dbReference>
<keyword evidence="2" id="KW-0479">Metal-binding</keyword>
<comment type="cofactor">
    <cofactor evidence="1">
        <name>Zn(2+)</name>
        <dbReference type="ChEBI" id="CHEBI:29105"/>
    </cofactor>
</comment>
<evidence type="ECO:0000256" key="3">
    <source>
        <dbReference type="ARBA" id="ARBA00022801"/>
    </source>
</evidence>
<evidence type="ECO:0000259" key="5">
    <source>
        <dbReference type="SMART" id="SM00849"/>
    </source>
</evidence>